<dbReference type="InterPro" id="IPR038717">
    <property type="entry name" value="Tc1-like_DDE_dom"/>
</dbReference>
<dbReference type="InterPro" id="IPR036397">
    <property type="entry name" value="RNaseH_sf"/>
</dbReference>
<dbReference type="SUPFAM" id="SSF53098">
    <property type="entry name" value="Ribonuclease H-like"/>
    <property type="match status" value="1"/>
</dbReference>
<dbReference type="GO" id="GO:0003676">
    <property type="term" value="F:nucleic acid binding"/>
    <property type="evidence" value="ECO:0007669"/>
    <property type="project" value="InterPro"/>
</dbReference>
<dbReference type="EMBL" id="CP120682">
    <property type="protein sequence ID" value="WKN37465.1"/>
    <property type="molecule type" value="Genomic_DNA"/>
</dbReference>
<dbReference type="InterPro" id="IPR047655">
    <property type="entry name" value="Transpos_IS630-like"/>
</dbReference>
<proteinExistence type="predicted"/>
<reference evidence="4" key="1">
    <citation type="journal article" date="2023" name="Comput. Struct. Biotechnol. J.">
        <title>Discovery of a novel marine Bacteroidetes with a rich repertoire of carbohydrate-active enzymes.</title>
        <authorList>
            <person name="Chen B."/>
            <person name="Liu G."/>
            <person name="Chen Q."/>
            <person name="Wang H."/>
            <person name="Liu L."/>
            <person name="Tang K."/>
        </authorList>
    </citation>
    <scope>NUCLEOTIDE SEQUENCE</scope>
    <source>
        <strain evidence="4">TK19036</strain>
    </source>
</reference>
<dbReference type="Pfam" id="PF13358">
    <property type="entry name" value="DDE_3"/>
    <property type="match status" value="1"/>
</dbReference>
<evidence type="ECO:0000259" key="2">
    <source>
        <dbReference type="Pfam" id="PF13592"/>
    </source>
</evidence>
<feature type="domain" description="Winged helix-turn helix" evidence="2">
    <location>
        <begin position="30"/>
        <end position="80"/>
    </location>
</feature>
<dbReference type="Gene3D" id="3.30.420.10">
    <property type="entry name" value="Ribonuclease H-like superfamily/Ribonuclease H"/>
    <property type="match status" value="1"/>
</dbReference>
<dbReference type="EMBL" id="CP120682">
    <property type="protein sequence ID" value="WKN37242.1"/>
    <property type="molecule type" value="Genomic_DNA"/>
</dbReference>
<evidence type="ECO:0000313" key="3">
    <source>
        <dbReference type="EMBL" id="WKN35430.1"/>
    </source>
</evidence>
<dbReference type="InterPro" id="IPR025959">
    <property type="entry name" value="Winged_HTH_dom"/>
</dbReference>
<reference evidence="4" key="2">
    <citation type="journal article" date="2024" name="Antonie Van Leeuwenhoek">
        <title>Roseihalotalea indica gen. nov., sp. nov., a halophilic Bacteroidetes from mesopelagic Southwest Indian Ocean with higher carbohydrate metabolic potential.</title>
        <authorList>
            <person name="Chen B."/>
            <person name="Zhang M."/>
            <person name="Lin D."/>
            <person name="Ye J."/>
            <person name="Tang K."/>
        </authorList>
    </citation>
    <scope>NUCLEOTIDE SEQUENCE</scope>
    <source>
        <strain evidence="4">TK19036</strain>
    </source>
</reference>
<feature type="domain" description="Tc1-like transposase DDE" evidence="1">
    <location>
        <begin position="110"/>
        <end position="247"/>
    </location>
</feature>
<protein>
    <submittedName>
        <fullName evidence="4">IS630 family transposase</fullName>
    </submittedName>
</protein>
<dbReference type="InterPro" id="IPR012337">
    <property type="entry name" value="RNaseH-like_sf"/>
</dbReference>
<dbReference type="EMBL" id="CP120682">
    <property type="protein sequence ID" value="WKN35430.1"/>
    <property type="molecule type" value="Genomic_DNA"/>
</dbReference>
<dbReference type="Pfam" id="PF13592">
    <property type="entry name" value="HTH_33"/>
    <property type="match status" value="1"/>
</dbReference>
<name>A0AA49JIW8_9BACT</name>
<organism evidence="4">
    <name type="scientific">Roseihalotalea indica</name>
    <dbReference type="NCBI Taxonomy" id="2867963"/>
    <lineage>
        <taxon>Bacteria</taxon>
        <taxon>Pseudomonadati</taxon>
        <taxon>Bacteroidota</taxon>
        <taxon>Cytophagia</taxon>
        <taxon>Cytophagales</taxon>
        <taxon>Catalimonadaceae</taxon>
        <taxon>Roseihalotalea</taxon>
    </lineage>
</organism>
<accession>A0AA49JIW8</accession>
<evidence type="ECO:0000313" key="4">
    <source>
        <dbReference type="EMBL" id="WKN37242.1"/>
    </source>
</evidence>
<dbReference type="AlphaFoldDB" id="A0AA49JIW8"/>
<dbReference type="NCBIfam" id="NF033545">
    <property type="entry name" value="transpos_IS630"/>
    <property type="match status" value="1"/>
</dbReference>
<gene>
    <name evidence="4" type="ORF">K4G66_00780</name>
    <name evidence="5" type="ORF">K4G66_01925</name>
    <name evidence="3" type="ORF">K4G66_23940</name>
</gene>
<sequence length="287" mass="33079">MNRQGQGGGGKCQLTAILREKLQVMLTEGQSFWTLKQIALVLAERFGIHYSPRHLRRVLQQLGMYHYKPQPVDYRRSQDAPERLQQRLQATFDALQLQGLSLEQIAIGLADETGNYLQANTARLWSFHKKAKRTVNTEKVKRNTFGFYALQGTSLVLEIATSSQEEMLRILPLLRQAHANYQAIVLLWDNLPAHHAKAVEQVARRHQIYLVHNLPYAPDLNPIERIWKQIKRTISQQGWIPDKEALRQLVDGTFHQLAEKLDWADKWIDDILNPALAPNYAISFCTK</sequence>
<evidence type="ECO:0000259" key="1">
    <source>
        <dbReference type="Pfam" id="PF13358"/>
    </source>
</evidence>
<evidence type="ECO:0000313" key="5">
    <source>
        <dbReference type="EMBL" id="WKN37465.1"/>
    </source>
</evidence>